<dbReference type="InterPro" id="IPR013154">
    <property type="entry name" value="ADH-like_N"/>
</dbReference>
<sequence>MQAIQIEKYGGPEVLNVVDLPEPSVGSDQVLLRVDRAGVNYADIHLVENSYLERARLPFVPGTEVVGRTPEGRRLAALIPRAGYAQLAAVWHDLSFDVPDELSDDHALALLLQGVTASHLLRTSARLAPGESVVVQAAAGGVGSLAVQLARELGAGRVIATASSEHKRRIAAELGADEVVDSAPEGLTGRLRQANNGKGVDVVLEMVGGEVFDASFAALAPFGRVVTYGMASRTDRPVSISSLMRQSRSVVGFWLNHVVREPALLADTVAEVFGLAAEGRLRPLIGGDYPLTQAAAAHVDLRSRRSIGKLVLDPTR</sequence>
<keyword evidence="3" id="KW-1185">Reference proteome</keyword>
<dbReference type="InterPro" id="IPR013149">
    <property type="entry name" value="ADH-like_C"/>
</dbReference>
<name>A0ABP3M0E7_SACER</name>
<dbReference type="CDD" id="cd08241">
    <property type="entry name" value="QOR1"/>
    <property type="match status" value="1"/>
</dbReference>
<dbReference type="Gene3D" id="3.40.50.720">
    <property type="entry name" value="NAD(P)-binding Rossmann-like Domain"/>
    <property type="match status" value="1"/>
</dbReference>
<dbReference type="InterPro" id="IPR011032">
    <property type="entry name" value="GroES-like_sf"/>
</dbReference>
<feature type="domain" description="Enoyl reductase (ER)" evidence="1">
    <location>
        <begin position="10"/>
        <end position="312"/>
    </location>
</feature>
<dbReference type="SUPFAM" id="SSF51735">
    <property type="entry name" value="NAD(P)-binding Rossmann-fold domains"/>
    <property type="match status" value="1"/>
</dbReference>
<dbReference type="InterPro" id="IPR020843">
    <property type="entry name" value="ER"/>
</dbReference>
<reference evidence="3" key="1">
    <citation type="journal article" date="2019" name="Int. J. Syst. Evol. Microbiol.">
        <title>The Global Catalogue of Microorganisms (GCM) 10K type strain sequencing project: providing services to taxonomists for standard genome sequencing and annotation.</title>
        <authorList>
            <consortium name="The Broad Institute Genomics Platform"/>
            <consortium name="The Broad Institute Genome Sequencing Center for Infectious Disease"/>
            <person name="Wu L."/>
            <person name="Ma J."/>
        </authorList>
    </citation>
    <scope>NUCLEOTIDE SEQUENCE [LARGE SCALE GENOMIC DNA]</scope>
    <source>
        <strain evidence="3">JCM 10303</strain>
    </source>
</reference>
<dbReference type="Pfam" id="PF08240">
    <property type="entry name" value="ADH_N"/>
    <property type="match status" value="1"/>
</dbReference>
<dbReference type="InterPro" id="IPR036291">
    <property type="entry name" value="NAD(P)-bd_dom_sf"/>
</dbReference>
<gene>
    <name evidence="2" type="ORF">GCM10009533_06230</name>
</gene>
<dbReference type="Proteomes" id="UP001500729">
    <property type="component" value="Unassembled WGS sequence"/>
</dbReference>
<organism evidence="2 3">
    <name type="scientific">Saccharopolyspora erythraea</name>
    <name type="common">Streptomyces erythraeus</name>
    <dbReference type="NCBI Taxonomy" id="1836"/>
    <lineage>
        <taxon>Bacteria</taxon>
        <taxon>Bacillati</taxon>
        <taxon>Actinomycetota</taxon>
        <taxon>Actinomycetes</taxon>
        <taxon>Pseudonocardiales</taxon>
        <taxon>Pseudonocardiaceae</taxon>
        <taxon>Saccharopolyspora</taxon>
    </lineage>
</organism>
<dbReference type="InterPro" id="IPR051397">
    <property type="entry name" value="Zn-ADH-like_protein"/>
</dbReference>
<protein>
    <submittedName>
        <fullName evidence="2">Zinc-binding dehydrogenase</fullName>
    </submittedName>
</protein>
<evidence type="ECO:0000259" key="1">
    <source>
        <dbReference type="SMART" id="SM00829"/>
    </source>
</evidence>
<dbReference type="PANTHER" id="PTHR43677:SF4">
    <property type="entry name" value="QUINONE OXIDOREDUCTASE-LIKE PROTEIN 2"/>
    <property type="match status" value="1"/>
</dbReference>
<evidence type="ECO:0000313" key="2">
    <source>
        <dbReference type="EMBL" id="GAA0510166.1"/>
    </source>
</evidence>
<proteinExistence type="predicted"/>
<dbReference type="PANTHER" id="PTHR43677">
    <property type="entry name" value="SHORT-CHAIN DEHYDROGENASE/REDUCTASE"/>
    <property type="match status" value="1"/>
</dbReference>
<dbReference type="SMART" id="SM00829">
    <property type="entry name" value="PKS_ER"/>
    <property type="match status" value="1"/>
</dbReference>
<evidence type="ECO:0000313" key="3">
    <source>
        <dbReference type="Proteomes" id="UP001500729"/>
    </source>
</evidence>
<dbReference type="EMBL" id="BAAAGS010000003">
    <property type="protein sequence ID" value="GAA0510166.1"/>
    <property type="molecule type" value="Genomic_DNA"/>
</dbReference>
<accession>A0ABP3M0E7</accession>
<comment type="caution">
    <text evidence="2">The sequence shown here is derived from an EMBL/GenBank/DDBJ whole genome shotgun (WGS) entry which is preliminary data.</text>
</comment>
<dbReference type="RefSeq" id="WP_009942711.1">
    <property type="nucleotide sequence ID" value="NZ_BAAAGS010000003.1"/>
</dbReference>
<dbReference type="SUPFAM" id="SSF50129">
    <property type="entry name" value="GroES-like"/>
    <property type="match status" value="1"/>
</dbReference>
<dbReference type="Pfam" id="PF00107">
    <property type="entry name" value="ADH_zinc_N"/>
    <property type="match status" value="1"/>
</dbReference>
<dbReference type="Gene3D" id="3.90.180.10">
    <property type="entry name" value="Medium-chain alcohol dehydrogenases, catalytic domain"/>
    <property type="match status" value="1"/>
</dbReference>